<protein>
    <recommendedName>
        <fullName evidence="6">Transmembrane protein</fullName>
    </recommendedName>
</protein>
<organism evidence="4 5">
    <name type="scientific">Prorocentrum cordatum</name>
    <dbReference type="NCBI Taxonomy" id="2364126"/>
    <lineage>
        <taxon>Eukaryota</taxon>
        <taxon>Sar</taxon>
        <taxon>Alveolata</taxon>
        <taxon>Dinophyceae</taxon>
        <taxon>Prorocentrales</taxon>
        <taxon>Prorocentraceae</taxon>
        <taxon>Prorocentrum</taxon>
    </lineage>
</organism>
<feature type="chain" id="PRO_5045399468" description="Transmembrane protein" evidence="3">
    <location>
        <begin position="22"/>
        <end position="319"/>
    </location>
</feature>
<keyword evidence="2" id="KW-0472">Membrane</keyword>
<proteinExistence type="predicted"/>
<name>A0ABN9QZN8_9DINO</name>
<keyword evidence="3" id="KW-0732">Signal</keyword>
<dbReference type="Proteomes" id="UP001189429">
    <property type="component" value="Unassembled WGS sequence"/>
</dbReference>
<keyword evidence="5" id="KW-1185">Reference proteome</keyword>
<reference evidence="4" key="1">
    <citation type="submission" date="2023-10" db="EMBL/GenBank/DDBJ databases">
        <authorList>
            <person name="Chen Y."/>
            <person name="Shah S."/>
            <person name="Dougan E. K."/>
            <person name="Thang M."/>
            <person name="Chan C."/>
        </authorList>
    </citation>
    <scope>NUCLEOTIDE SEQUENCE [LARGE SCALE GENOMIC DNA]</scope>
</reference>
<evidence type="ECO:0000313" key="5">
    <source>
        <dbReference type="Proteomes" id="UP001189429"/>
    </source>
</evidence>
<keyword evidence="2" id="KW-1133">Transmembrane helix</keyword>
<feature type="region of interest" description="Disordered" evidence="1">
    <location>
        <begin position="90"/>
        <end position="129"/>
    </location>
</feature>
<sequence>MKRRAALASACSALWLGAAAAEPPRDLAQREANASFSSGFLAKGPPAHAPAVAYPPRLWEPSRAAAALGGTDAQLRGRGDAAASALQLDAAARKGSQSRGGLQTIPTPFPMKSVRHRKEAGDSYLEGSPLYPRQQQRVDATAAQASPQLPERSELGRAAAFSEPPLLSHGLSASSPWGRVTALLLAHVMFALLVVMWAYLYRAHGKGRYTRSVQARHGDSFTFGLFEVGNLNQDWPICFLAFCCPAIRWADTMTKARLLPFWMALGLMIVLSLLGPITYGVIFLLIVLVGVYFRQRLRKLYNHGPFKARMGCSTENSAR</sequence>
<keyword evidence="2" id="KW-0812">Transmembrane</keyword>
<evidence type="ECO:0000256" key="3">
    <source>
        <dbReference type="SAM" id="SignalP"/>
    </source>
</evidence>
<feature type="compositionally biased region" description="Polar residues" evidence="1">
    <location>
        <begin position="95"/>
        <end position="106"/>
    </location>
</feature>
<gene>
    <name evidence="4" type="ORF">PCOR1329_LOCUS16330</name>
</gene>
<evidence type="ECO:0008006" key="6">
    <source>
        <dbReference type="Google" id="ProtNLM"/>
    </source>
</evidence>
<comment type="caution">
    <text evidence="4">The sequence shown here is derived from an EMBL/GenBank/DDBJ whole genome shotgun (WGS) entry which is preliminary data.</text>
</comment>
<evidence type="ECO:0000256" key="1">
    <source>
        <dbReference type="SAM" id="MobiDB-lite"/>
    </source>
</evidence>
<feature type="transmembrane region" description="Helical" evidence="2">
    <location>
        <begin position="177"/>
        <end position="201"/>
    </location>
</feature>
<dbReference type="EMBL" id="CAUYUJ010005002">
    <property type="protein sequence ID" value="CAK0811869.1"/>
    <property type="molecule type" value="Genomic_DNA"/>
</dbReference>
<feature type="transmembrane region" description="Helical" evidence="2">
    <location>
        <begin position="261"/>
        <end position="293"/>
    </location>
</feature>
<evidence type="ECO:0000313" key="4">
    <source>
        <dbReference type="EMBL" id="CAK0811869.1"/>
    </source>
</evidence>
<evidence type="ECO:0000256" key="2">
    <source>
        <dbReference type="SAM" id="Phobius"/>
    </source>
</evidence>
<accession>A0ABN9QZN8</accession>
<feature type="signal peptide" evidence="3">
    <location>
        <begin position="1"/>
        <end position="21"/>
    </location>
</feature>